<feature type="transmembrane region" description="Helical" evidence="7">
    <location>
        <begin position="103"/>
        <end position="124"/>
    </location>
</feature>
<keyword evidence="2 7" id="KW-0813">Transport</keyword>
<dbReference type="Pfam" id="PF19300">
    <property type="entry name" value="BPD_transp_1_N"/>
    <property type="match status" value="1"/>
</dbReference>
<reference evidence="9" key="2">
    <citation type="submission" date="2023-01" db="EMBL/GenBank/DDBJ databases">
        <title>Draft genome sequence of Maritalea porphyrae strain NBRC 107169.</title>
        <authorList>
            <person name="Sun Q."/>
            <person name="Mori K."/>
        </authorList>
    </citation>
    <scope>NUCLEOTIDE SEQUENCE</scope>
    <source>
        <strain evidence="9">NBRC 107169</strain>
    </source>
</reference>
<keyword evidence="3" id="KW-1003">Cell membrane</keyword>
<comment type="caution">
    <text evidence="9">The sequence shown here is derived from an EMBL/GenBank/DDBJ whole genome shotgun (WGS) entry which is preliminary data.</text>
</comment>
<dbReference type="Gene3D" id="1.10.3720.10">
    <property type="entry name" value="MetI-like"/>
    <property type="match status" value="1"/>
</dbReference>
<dbReference type="PANTHER" id="PTHR43163">
    <property type="entry name" value="DIPEPTIDE TRANSPORT SYSTEM PERMEASE PROTEIN DPPB-RELATED"/>
    <property type="match status" value="1"/>
</dbReference>
<dbReference type="InterPro" id="IPR045621">
    <property type="entry name" value="BPD_transp_1_N"/>
</dbReference>
<evidence type="ECO:0000313" key="9">
    <source>
        <dbReference type="EMBL" id="GLQ17239.1"/>
    </source>
</evidence>
<dbReference type="PROSITE" id="PS50928">
    <property type="entry name" value="ABC_TM1"/>
    <property type="match status" value="1"/>
</dbReference>
<feature type="transmembrane region" description="Helical" evidence="7">
    <location>
        <begin position="234"/>
        <end position="260"/>
    </location>
</feature>
<gene>
    <name evidence="9" type="ORF">GCM10007879_14880</name>
</gene>
<evidence type="ECO:0000256" key="2">
    <source>
        <dbReference type="ARBA" id="ARBA00022448"/>
    </source>
</evidence>
<evidence type="ECO:0000256" key="7">
    <source>
        <dbReference type="RuleBase" id="RU363032"/>
    </source>
</evidence>
<evidence type="ECO:0000256" key="1">
    <source>
        <dbReference type="ARBA" id="ARBA00004651"/>
    </source>
</evidence>
<evidence type="ECO:0000256" key="4">
    <source>
        <dbReference type="ARBA" id="ARBA00022692"/>
    </source>
</evidence>
<dbReference type="InterPro" id="IPR000515">
    <property type="entry name" value="MetI-like"/>
</dbReference>
<feature type="domain" description="ABC transmembrane type-1" evidence="8">
    <location>
        <begin position="97"/>
        <end position="303"/>
    </location>
</feature>
<evidence type="ECO:0000256" key="6">
    <source>
        <dbReference type="ARBA" id="ARBA00023136"/>
    </source>
</evidence>
<feature type="transmembrane region" description="Helical" evidence="7">
    <location>
        <begin position="177"/>
        <end position="196"/>
    </location>
</feature>
<name>A0ABQ5UPR2_9HYPH</name>
<dbReference type="EMBL" id="BSNI01000002">
    <property type="protein sequence ID" value="GLQ17239.1"/>
    <property type="molecule type" value="Genomic_DNA"/>
</dbReference>
<comment type="subcellular location">
    <subcellularLocation>
        <location evidence="1 7">Cell membrane</location>
        <topology evidence="1 7">Multi-pass membrane protein</topology>
    </subcellularLocation>
</comment>
<accession>A0ABQ5UPR2</accession>
<reference evidence="9" key="1">
    <citation type="journal article" date="2014" name="Int. J. Syst. Evol. Microbiol.">
        <title>Complete genome of a new Firmicutes species belonging to the dominant human colonic microbiota ('Ruminococcus bicirculans') reveals two chromosomes and a selective capacity to utilize plant glucans.</title>
        <authorList>
            <consortium name="NISC Comparative Sequencing Program"/>
            <person name="Wegmann U."/>
            <person name="Louis P."/>
            <person name="Goesmann A."/>
            <person name="Henrissat B."/>
            <person name="Duncan S.H."/>
            <person name="Flint H.J."/>
        </authorList>
    </citation>
    <scope>NUCLEOTIDE SEQUENCE</scope>
    <source>
        <strain evidence="9">NBRC 107169</strain>
    </source>
</reference>
<comment type="similarity">
    <text evidence="7">Belongs to the binding-protein-dependent transport system permease family.</text>
</comment>
<sequence length="313" mass="34583">MSSLSYFISRLLQIIPTFLIVMVIIFLLVRALPGDPAIAMADAKATAEQLEQIRERLGLHEPIWVQFAYFVKNVFTGNLGDSILMKAPVTEVILERLPASGFLALYAVLFSLLIAGPLAFVAALNRNGWIDVGIRSVFQIGLSTPVFYIGLLLLTFLAAQMRWFPVGGYGTTFWEHMYHLLLPALTVALYTSAIIMRNLRSSVIEVMDAEYVQFARAKGLPEHVILGRHILRNALISTVTLLGLSIGNLMSGTLVTETVFAVPGVGRLMLDAIFARDYPLIQGLTLTFAVLVSLIFLLTDMIQAMLDPRLRVS</sequence>
<feature type="transmembrane region" description="Helical" evidence="7">
    <location>
        <begin position="280"/>
        <end position="299"/>
    </location>
</feature>
<dbReference type="RefSeq" id="WP_284363222.1">
    <property type="nucleotide sequence ID" value="NZ_BSNI01000002.1"/>
</dbReference>
<evidence type="ECO:0000256" key="5">
    <source>
        <dbReference type="ARBA" id="ARBA00022989"/>
    </source>
</evidence>
<evidence type="ECO:0000259" key="8">
    <source>
        <dbReference type="PROSITE" id="PS50928"/>
    </source>
</evidence>
<dbReference type="InterPro" id="IPR035906">
    <property type="entry name" value="MetI-like_sf"/>
</dbReference>
<feature type="transmembrane region" description="Helical" evidence="7">
    <location>
        <begin position="136"/>
        <end position="157"/>
    </location>
</feature>
<dbReference type="Pfam" id="PF00528">
    <property type="entry name" value="BPD_transp_1"/>
    <property type="match status" value="1"/>
</dbReference>
<keyword evidence="4 7" id="KW-0812">Transmembrane</keyword>
<keyword evidence="5 7" id="KW-1133">Transmembrane helix</keyword>
<dbReference type="SUPFAM" id="SSF161098">
    <property type="entry name" value="MetI-like"/>
    <property type="match status" value="1"/>
</dbReference>
<proteinExistence type="inferred from homology"/>
<dbReference type="Proteomes" id="UP001161405">
    <property type="component" value="Unassembled WGS sequence"/>
</dbReference>
<dbReference type="PANTHER" id="PTHR43163:SF6">
    <property type="entry name" value="DIPEPTIDE TRANSPORT SYSTEM PERMEASE PROTEIN DPPB-RELATED"/>
    <property type="match status" value="1"/>
</dbReference>
<organism evidence="9 10">
    <name type="scientific">Maritalea porphyrae</name>
    <dbReference type="NCBI Taxonomy" id="880732"/>
    <lineage>
        <taxon>Bacteria</taxon>
        <taxon>Pseudomonadati</taxon>
        <taxon>Pseudomonadota</taxon>
        <taxon>Alphaproteobacteria</taxon>
        <taxon>Hyphomicrobiales</taxon>
        <taxon>Devosiaceae</taxon>
        <taxon>Maritalea</taxon>
    </lineage>
</organism>
<keyword evidence="6 7" id="KW-0472">Membrane</keyword>
<evidence type="ECO:0000313" key="10">
    <source>
        <dbReference type="Proteomes" id="UP001161405"/>
    </source>
</evidence>
<evidence type="ECO:0000256" key="3">
    <source>
        <dbReference type="ARBA" id="ARBA00022475"/>
    </source>
</evidence>
<dbReference type="CDD" id="cd06261">
    <property type="entry name" value="TM_PBP2"/>
    <property type="match status" value="1"/>
</dbReference>
<feature type="transmembrane region" description="Helical" evidence="7">
    <location>
        <begin position="12"/>
        <end position="32"/>
    </location>
</feature>
<protein>
    <submittedName>
        <fullName evidence="9">Peptide ABC transporter permease</fullName>
    </submittedName>
</protein>
<keyword evidence="10" id="KW-1185">Reference proteome</keyword>